<evidence type="ECO:0000313" key="4">
    <source>
        <dbReference type="EMBL" id="MBB6072067.1"/>
    </source>
</evidence>
<name>A0A841H216_9BACT</name>
<organism evidence="4 5">
    <name type="scientific">Longimicrobium terrae</name>
    <dbReference type="NCBI Taxonomy" id="1639882"/>
    <lineage>
        <taxon>Bacteria</taxon>
        <taxon>Pseudomonadati</taxon>
        <taxon>Gemmatimonadota</taxon>
        <taxon>Longimicrobiia</taxon>
        <taxon>Longimicrobiales</taxon>
        <taxon>Longimicrobiaceae</taxon>
        <taxon>Longimicrobium</taxon>
    </lineage>
</organism>
<proteinExistence type="predicted"/>
<sequence>MIQLTDAARDKISTLVDAEVVRDPALRITLRDGSKPMDRAYQISLVEREDKEKTEIAINLEGIRVFLNLDTSNLLSGASVDWSEQDGGFSVDTPRPAAPSGPPTVTSSGSAGGASGPLAEKVQLLFDEMVNPRIASHGGAVELVDVADDTIYVRMTGGCQGCAASAMTLRQGIERMVRDEIPEVREIVDLTDHDAGANPYY</sequence>
<dbReference type="Gene3D" id="2.60.300.12">
    <property type="entry name" value="HesB-like domain"/>
    <property type="match status" value="1"/>
</dbReference>
<dbReference type="SUPFAM" id="SSF117916">
    <property type="entry name" value="Fe-S cluster assembly (FSCA) domain-like"/>
    <property type="match status" value="1"/>
</dbReference>
<dbReference type="SUPFAM" id="SSF89360">
    <property type="entry name" value="HesB-like domain"/>
    <property type="match status" value="1"/>
</dbReference>
<reference evidence="4 5" key="1">
    <citation type="submission" date="2020-08" db="EMBL/GenBank/DDBJ databases">
        <title>Genomic Encyclopedia of Type Strains, Phase IV (KMG-IV): sequencing the most valuable type-strain genomes for metagenomic binning, comparative biology and taxonomic classification.</title>
        <authorList>
            <person name="Goeker M."/>
        </authorList>
    </citation>
    <scope>NUCLEOTIDE SEQUENCE [LARGE SCALE GENOMIC DNA]</scope>
    <source>
        <strain evidence="4 5">DSM 29007</strain>
    </source>
</reference>
<feature type="domain" description="NIF system FeS cluster assembly NifU C-terminal" evidence="2">
    <location>
        <begin position="124"/>
        <end position="187"/>
    </location>
</feature>
<dbReference type="EMBL" id="JACHIA010000012">
    <property type="protein sequence ID" value="MBB6072067.1"/>
    <property type="molecule type" value="Genomic_DNA"/>
</dbReference>
<dbReference type="AlphaFoldDB" id="A0A841H216"/>
<dbReference type="GO" id="GO:0051536">
    <property type="term" value="F:iron-sulfur cluster binding"/>
    <property type="evidence" value="ECO:0007669"/>
    <property type="project" value="InterPro"/>
</dbReference>
<dbReference type="InterPro" id="IPR035903">
    <property type="entry name" value="HesB-like_dom_sf"/>
</dbReference>
<feature type="region of interest" description="Disordered" evidence="1">
    <location>
        <begin position="86"/>
        <end position="115"/>
    </location>
</feature>
<dbReference type="InterPro" id="IPR001075">
    <property type="entry name" value="NIF_FeS_clus_asmbl_NifU_C"/>
</dbReference>
<evidence type="ECO:0000259" key="3">
    <source>
        <dbReference type="Pfam" id="PF01521"/>
    </source>
</evidence>
<dbReference type="Pfam" id="PF01521">
    <property type="entry name" value="Fe-S_biosyn"/>
    <property type="match status" value="1"/>
</dbReference>
<evidence type="ECO:0000313" key="5">
    <source>
        <dbReference type="Proteomes" id="UP000582837"/>
    </source>
</evidence>
<dbReference type="InterPro" id="IPR034904">
    <property type="entry name" value="FSCA_dom_sf"/>
</dbReference>
<evidence type="ECO:0000256" key="1">
    <source>
        <dbReference type="SAM" id="MobiDB-lite"/>
    </source>
</evidence>
<evidence type="ECO:0000259" key="2">
    <source>
        <dbReference type="Pfam" id="PF01106"/>
    </source>
</evidence>
<keyword evidence="5" id="KW-1185">Reference proteome</keyword>
<dbReference type="RefSeq" id="WP_170034783.1">
    <property type="nucleotide sequence ID" value="NZ_JABDTL010000001.1"/>
</dbReference>
<dbReference type="InterPro" id="IPR000361">
    <property type="entry name" value="ATAP_core_dom"/>
</dbReference>
<dbReference type="GO" id="GO:0016226">
    <property type="term" value="P:iron-sulfur cluster assembly"/>
    <property type="evidence" value="ECO:0007669"/>
    <property type="project" value="InterPro"/>
</dbReference>
<comment type="caution">
    <text evidence="4">The sequence shown here is derived from an EMBL/GenBank/DDBJ whole genome shotgun (WGS) entry which is preliminary data.</text>
</comment>
<dbReference type="PANTHER" id="PTHR11178:SF51">
    <property type="entry name" value="FE_S BIOGENESIS PROTEIN NFUA"/>
    <property type="match status" value="1"/>
</dbReference>
<feature type="domain" description="Core" evidence="3">
    <location>
        <begin position="2"/>
        <end position="96"/>
    </location>
</feature>
<dbReference type="PANTHER" id="PTHR11178">
    <property type="entry name" value="IRON-SULFUR CLUSTER SCAFFOLD PROTEIN NFU-RELATED"/>
    <property type="match status" value="1"/>
</dbReference>
<dbReference type="Proteomes" id="UP000582837">
    <property type="component" value="Unassembled WGS sequence"/>
</dbReference>
<dbReference type="Pfam" id="PF01106">
    <property type="entry name" value="NifU"/>
    <property type="match status" value="1"/>
</dbReference>
<protein>
    <submittedName>
        <fullName evidence="4">Fe/S biogenesis protein NfuA</fullName>
    </submittedName>
</protein>
<dbReference type="GO" id="GO:0005506">
    <property type="term" value="F:iron ion binding"/>
    <property type="evidence" value="ECO:0007669"/>
    <property type="project" value="InterPro"/>
</dbReference>
<dbReference type="Gene3D" id="3.30.300.130">
    <property type="entry name" value="Fe-S cluster assembly (FSCA)"/>
    <property type="match status" value="1"/>
</dbReference>
<accession>A0A841H216</accession>
<gene>
    <name evidence="4" type="ORF">HNQ61_003728</name>
</gene>